<evidence type="ECO:0000313" key="5">
    <source>
        <dbReference type="Proteomes" id="UP000644693"/>
    </source>
</evidence>
<keyword evidence="5" id="KW-1185">Reference proteome</keyword>
<keyword evidence="2" id="KW-0288">FMN</keyword>
<gene>
    <name evidence="4" type="ORF">GCM10007053_12270</name>
</gene>
<proteinExistence type="predicted"/>
<dbReference type="AlphaFoldDB" id="A0A918XG48"/>
<dbReference type="EMBL" id="BMYM01000001">
    <property type="protein sequence ID" value="GHD30468.1"/>
    <property type="molecule type" value="Genomic_DNA"/>
</dbReference>
<evidence type="ECO:0000259" key="3">
    <source>
        <dbReference type="PROSITE" id="PS50902"/>
    </source>
</evidence>
<feature type="domain" description="Flavodoxin-like" evidence="3">
    <location>
        <begin position="15"/>
        <end position="162"/>
    </location>
</feature>
<dbReference type="InterPro" id="IPR008254">
    <property type="entry name" value="Flavodoxin/NO_synth"/>
</dbReference>
<dbReference type="GO" id="GO:0010181">
    <property type="term" value="F:FMN binding"/>
    <property type="evidence" value="ECO:0007669"/>
    <property type="project" value="InterPro"/>
</dbReference>
<sequence length="162" mass="16569">MFKSPALGEGMSATLLIVYHSQSGSCASLAGAVYRGAREDANVQTVLRRAVDASIADLESASAMALVAAENAGHLSGGAKAFLDRVFYPAIARDLLIPYALLISAGNDGSGAVRDASRMLSGIPMSAATEPMICKGEVTGLHLEQAADLGRALAAGIDMGIF</sequence>
<protein>
    <recommendedName>
        <fullName evidence="3">Flavodoxin-like domain-containing protein</fullName>
    </recommendedName>
</protein>
<comment type="caution">
    <text evidence="4">The sequence shown here is derived from an EMBL/GenBank/DDBJ whole genome shotgun (WGS) entry which is preliminary data.</text>
</comment>
<dbReference type="InterPro" id="IPR029039">
    <property type="entry name" value="Flavoprotein-like_sf"/>
</dbReference>
<dbReference type="SUPFAM" id="SSF52218">
    <property type="entry name" value="Flavoproteins"/>
    <property type="match status" value="1"/>
</dbReference>
<accession>A0A918XG48</accession>
<reference evidence="4" key="1">
    <citation type="journal article" date="2014" name="Int. J. Syst. Evol. Microbiol.">
        <title>Complete genome sequence of Corynebacterium casei LMG S-19264T (=DSM 44701T), isolated from a smear-ripened cheese.</title>
        <authorList>
            <consortium name="US DOE Joint Genome Institute (JGI-PGF)"/>
            <person name="Walter F."/>
            <person name="Albersmeier A."/>
            <person name="Kalinowski J."/>
            <person name="Ruckert C."/>
        </authorList>
    </citation>
    <scope>NUCLEOTIDE SEQUENCE</scope>
    <source>
        <strain evidence="4">KCTC 23430</strain>
    </source>
</reference>
<reference evidence="4" key="2">
    <citation type="submission" date="2020-09" db="EMBL/GenBank/DDBJ databases">
        <authorList>
            <person name="Sun Q."/>
            <person name="Kim S."/>
        </authorList>
    </citation>
    <scope>NUCLEOTIDE SEQUENCE</scope>
    <source>
        <strain evidence="4">KCTC 23430</strain>
    </source>
</reference>
<evidence type="ECO:0000256" key="1">
    <source>
        <dbReference type="ARBA" id="ARBA00022630"/>
    </source>
</evidence>
<evidence type="ECO:0000313" key="4">
    <source>
        <dbReference type="EMBL" id="GHD30468.1"/>
    </source>
</evidence>
<evidence type="ECO:0000256" key="2">
    <source>
        <dbReference type="ARBA" id="ARBA00022643"/>
    </source>
</evidence>
<dbReference type="PROSITE" id="PS50902">
    <property type="entry name" value="FLAVODOXIN_LIKE"/>
    <property type="match status" value="1"/>
</dbReference>
<dbReference type="Gene3D" id="3.40.50.360">
    <property type="match status" value="1"/>
</dbReference>
<organism evidence="4 5">
    <name type="scientific">Parahalioglobus pacificus</name>
    <dbReference type="NCBI Taxonomy" id="930806"/>
    <lineage>
        <taxon>Bacteria</taxon>
        <taxon>Pseudomonadati</taxon>
        <taxon>Pseudomonadota</taxon>
        <taxon>Gammaproteobacteria</taxon>
        <taxon>Cellvibrionales</taxon>
        <taxon>Halieaceae</taxon>
        <taxon>Parahalioglobus</taxon>
    </lineage>
</organism>
<name>A0A918XG48_9GAMM</name>
<keyword evidence="1" id="KW-0285">Flavoprotein</keyword>
<dbReference type="Proteomes" id="UP000644693">
    <property type="component" value="Unassembled WGS sequence"/>
</dbReference>